<feature type="region of interest" description="Disordered" evidence="1">
    <location>
        <begin position="137"/>
        <end position="192"/>
    </location>
</feature>
<dbReference type="Proteomes" id="UP000053317">
    <property type="component" value="Unassembled WGS sequence"/>
</dbReference>
<sequence>MWVSGSKQRAYLSSDEGSSSTVLNTPSTSSDERILSNVGDPSGVENEQTSIQEIEQIIKLQQRLQTTERELMDRVRQWNIEKRRLNPELRLTYRPGSSPRDVTPTGSSLAFDSSRPVEVAAVKQYLKRKRAELEQDDVFPSTESVETDTQAAPPRQRNRQDSEGTSDSLVLSSSTPSSRHFGSRTSSTSTLNQVWRQTEPSFPVFEFLQDYNPILAWPAMSADERNRVNMLSSCNIFLKSRARGGVTSLPPIDASPESDAIVAHDFHNRAMNLFSLGRAAEAREAIDSCCGKMGSMITTQQPSLLSCVTVIISELTSNGRPEYAASILKFISDFASIRLGVRHPLTIFLWCMRASDHQAQLILTEELLQRGITELRRIDAKGLKKLIDDFEYRLNRIYSEQGKVDAALDLMKARAYHHELHFGHFDHETANTIYMIARTHFISDNMVEAKFNFEDVLGRTPHISDEAPNKVWLRINCEGRLAQIYKRLGEDDTAREYGLKCLKGPNTGEEEFEVWWRKALVVDGILSPEEAAE</sequence>
<feature type="compositionally biased region" description="Low complexity" evidence="1">
    <location>
        <begin position="163"/>
        <end position="178"/>
    </location>
</feature>
<evidence type="ECO:0000313" key="3">
    <source>
        <dbReference type="Proteomes" id="UP000053317"/>
    </source>
</evidence>
<keyword evidence="3" id="KW-1185">Reference proteome</keyword>
<comment type="caution">
    <text evidence="2">The sequence shown here is derived from an EMBL/GenBank/DDBJ whole genome shotgun (WGS) entry which is preliminary data.</text>
</comment>
<reference evidence="2 3" key="1">
    <citation type="submission" date="2015-05" db="EMBL/GenBank/DDBJ databases">
        <title>Distinctive expansion of gene families associated with plant cell wall degradation and secondary metabolism in the genomes of grapevine trunk pathogens.</title>
        <authorList>
            <person name="Lawrence D.P."/>
            <person name="Travadon R."/>
            <person name="Rolshausen P.E."/>
            <person name="Baumgartner K."/>
        </authorList>
    </citation>
    <scope>NUCLEOTIDE SEQUENCE [LARGE SCALE GENOMIC DNA]</scope>
    <source>
        <strain evidence="2">UCRPC4</strain>
    </source>
</reference>
<dbReference type="InterPro" id="IPR011990">
    <property type="entry name" value="TPR-like_helical_dom_sf"/>
</dbReference>
<dbReference type="EMBL" id="LCWF01000100">
    <property type="protein sequence ID" value="KKY20108.1"/>
    <property type="molecule type" value="Genomic_DNA"/>
</dbReference>
<proteinExistence type="predicted"/>
<feature type="region of interest" description="Disordered" evidence="1">
    <location>
        <begin position="1"/>
        <end position="47"/>
    </location>
</feature>
<evidence type="ECO:0000313" key="2">
    <source>
        <dbReference type="EMBL" id="KKY20108.1"/>
    </source>
</evidence>
<reference evidence="2 3" key="2">
    <citation type="submission" date="2015-05" db="EMBL/GenBank/DDBJ databases">
        <authorList>
            <person name="Morales-Cruz A."/>
            <person name="Amrine K.C."/>
            <person name="Cantu D."/>
        </authorList>
    </citation>
    <scope>NUCLEOTIDE SEQUENCE [LARGE SCALE GENOMIC DNA]</scope>
    <source>
        <strain evidence="2">UCRPC4</strain>
    </source>
</reference>
<evidence type="ECO:0000256" key="1">
    <source>
        <dbReference type="SAM" id="MobiDB-lite"/>
    </source>
</evidence>
<feature type="compositionally biased region" description="Polar residues" evidence="1">
    <location>
        <begin position="183"/>
        <end position="192"/>
    </location>
</feature>
<name>A0A0G2G8T6_PHACM</name>
<dbReference type="AlphaFoldDB" id="A0A0G2G8T6"/>
<feature type="compositionally biased region" description="Polar residues" evidence="1">
    <location>
        <begin position="141"/>
        <end position="150"/>
    </location>
</feature>
<dbReference type="SUPFAM" id="SSF48452">
    <property type="entry name" value="TPR-like"/>
    <property type="match status" value="1"/>
</dbReference>
<feature type="compositionally biased region" description="Polar residues" evidence="1">
    <location>
        <begin position="15"/>
        <end position="29"/>
    </location>
</feature>
<accession>A0A0G2G8T6</accession>
<feature type="region of interest" description="Disordered" evidence="1">
    <location>
        <begin position="90"/>
        <end position="112"/>
    </location>
</feature>
<organism evidence="2 3">
    <name type="scientific">Phaeomoniella chlamydospora</name>
    <name type="common">Phaeoacremonium chlamydosporum</name>
    <dbReference type="NCBI Taxonomy" id="158046"/>
    <lineage>
        <taxon>Eukaryota</taxon>
        <taxon>Fungi</taxon>
        <taxon>Dikarya</taxon>
        <taxon>Ascomycota</taxon>
        <taxon>Pezizomycotina</taxon>
        <taxon>Eurotiomycetes</taxon>
        <taxon>Chaetothyriomycetidae</taxon>
        <taxon>Phaeomoniellales</taxon>
        <taxon>Phaeomoniellaceae</taxon>
        <taxon>Phaeomoniella</taxon>
    </lineage>
</organism>
<protein>
    <submittedName>
        <fullName evidence="2">Uncharacterized protein</fullName>
    </submittedName>
</protein>
<gene>
    <name evidence="2" type="ORF">UCRPC4_g04242</name>
</gene>